<feature type="transmembrane region" description="Helical" evidence="11">
    <location>
        <begin position="146"/>
        <end position="165"/>
    </location>
</feature>
<evidence type="ECO:0000256" key="8">
    <source>
        <dbReference type="ARBA" id="ARBA00023170"/>
    </source>
</evidence>
<dbReference type="Pfam" id="PF00001">
    <property type="entry name" value="7tm_1"/>
    <property type="match status" value="2"/>
</dbReference>
<feature type="transmembrane region" description="Helical" evidence="11">
    <location>
        <begin position="185"/>
        <end position="205"/>
    </location>
</feature>
<keyword evidence="8 13" id="KW-0675">Receptor</keyword>
<name>A0A151P0F8_ALLMI</name>
<evidence type="ECO:0000256" key="9">
    <source>
        <dbReference type="ARBA" id="ARBA00023180"/>
    </source>
</evidence>
<gene>
    <name evidence="13" type="primary">KISS1R</name>
    <name evidence="13" type="ORF">Y1Q_0000297</name>
</gene>
<dbReference type="eggNOG" id="KOG3656">
    <property type="taxonomic scope" value="Eukaryota"/>
</dbReference>
<protein>
    <submittedName>
        <fullName evidence="13">KiSS-1 receptor</fullName>
    </submittedName>
</protein>
<evidence type="ECO:0000256" key="10">
    <source>
        <dbReference type="ARBA" id="ARBA00023224"/>
    </source>
</evidence>
<keyword evidence="9" id="KW-0325">Glycoprotein</keyword>
<reference evidence="13 14" key="1">
    <citation type="journal article" date="2012" name="Genome Biol.">
        <title>Sequencing three crocodilian genomes to illuminate the evolution of archosaurs and amniotes.</title>
        <authorList>
            <person name="St John J.A."/>
            <person name="Braun E.L."/>
            <person name="Isberg S.R."/>
            <person name="Miles L.G."/>
            <person name="Chong A.Y."/>
            <person name="Gongora J."/>
            <person name="Dalzell P."/>
            <person name="Moran C."/>
            <person name="Bed'hom B."/>
            <person name="Abzhanov A."/>
            <person name="Burgess S.C."/>
            <person name="Cooksey A.M."/>
            <person name="Castoe T.A."/>
            <person name="Crawford N.G."/>
            <person name="Densmore L.D."/>
            <person name="Drew J.C."/>
            <person name="Edwards S.V."/>
            <person name="Faircloth B.C."/>
            <person name="Fujita M.K."/>
            <person name="Greenwold M.J."/>
            <person name="Hoffmann F.G."/>
            <person name="Howard J.M."/>
            <person name="Iguchi T."/>
            <person name="Janes D.E."/>
            <person name="Khan S.Y."/>
            <person name="Kohno S."/>
            <person name="de Koning A.J."/>
            <person name="Lance S.L."/>
            <person name="McCarthy F.M."/>
            <person name="McCormack J.E."/>
            <person name="Merchant M.E."/>
            <person name="Peterson D.G."/>
            <person name="Pollock D.D."/>
            <person name="Pourmand N."/>
            <person name="Raney B.J."/>
            <person name="Roessler K.A."/>
            <person name="Sanford J.R."/>
            <person name="Sawyer R.H."/>
            <person name="Schmidt C.J."/>
            <person name="Triplett E.W."/>
            <person name="Tuberville T.D."/>
            <person name="Venegas-Anaya M."/>
            <person name="Howard J.T."/>
            <person name="Jarvis E.D."/>
            <person name="Guillette L.J.Jr."/>
            <person name="Glenn T.C."/>
            <person name="Green R.E."/>
            <person name="Ray D.A."/>
        </authorList>
    </citation>
    <scope>NUCLEOTIDE SEQUENCE [LARGE SCALE GENOMIC DNA]</scope>
    <source>
        <strain evidence="13">KSC_2009_1</strain>
    </source>
</reference>
<evidence type="ECO:0000256" key="3">
    <source>
        <dbReference type="ARBA" id="ARBA00022692"/>
    </source>
</evidence>
<keyword evidence="7" id="KW-1015">Disulfide bond</keyword>
<keyword evidence="3 11" id="KW-0812">Transmembrane</keyword>
<sequence>MRAVGMGTAGSAGHNASLLPPNGSCGAGGLLCGNSSGPPGPPRLVDAWLVPLCFAALLVLGLAGNSLVIYVISRHQPMRTVTNFYIANLATTDIIFLVCCVPFTAMLYPLPGWVFGEFMCKFVNYIQQVQQLAERSEALRARISRMVAIIVVLFTVCWGPMQFLILLQAFAPGFQRNYYTYKVKIWAHCMSYTNSSVNPLVYAFMGANFRKAFRKVFPFAFKQRVGGIGAGSANVNTEMHFVSSGEGRMRRTLHAEGEMSRLTQADHLC</sequence>
<evidence type="ECO:0000256" key="7">
    <source>
        <dbReference type="ARBA" id="ARBA00023157"/>
    </source>
</evidence>
<dbReference type="InterPro" id="IPR008103">
    <property type="entry name" value="KiSS_1_rcpt"/>
</dbReference>
<evidence type="ECO:0000256" key="11">
    <source>
        <dbReference type="SAM" id="Phobius"/>
    </source>
</evidence>
<accession>A0A151P0F8</accession>
<evidence type="ECO:0000256" key="5">
    <source>
        <dbReference type="ARBA" id="ARBA00023040"/>
    </source>
</evidence>
<dbReference type="SMR" id="A0A151P0F8"/>
<dbReference type="Proteomes" id="UP000050525">
    <property type="component" value="Unassembled WGS sequence"/>
</dbReference>
<keyword evidence="6 11" id="KW-0472">Membrane</keyword>
<evidence type="ECO:0000259" key="12">
    <source>
        <dbReference type="PROSITE" id="PS50262"/>
    </source>
</evidence>
<dbReference type="STRING" id="8496.A0A151P0F8"/>
<evidence type="ECO:0000313" key="13">
    <source>
        <dbReference type="EMBL" id="KYO42627.1"/>
    </source>
</evidence>
<dbReference type="GO" id="GO:0004930">
    <property type="term" value="F:G protein-coupled receptor activity"/>
    <property type="evidence" value="ECO:0007669"/>
    <property type="project" value="UniProtKB-KW"/>
</dbReference>
<dbReference type="AlphaFoldDB" id="A0A151P0F8"/>
<dbReference type="InterPro" id="IPR000276">
    <property type="entry name" value="GPCR_Rhodpsn"/>
</dbReference>
<dbReference type="PANTHER" id="PTHR45695:SF23">
    <property type="entry name" value="GALANIN-LIKE G-PROTEIN COUPLED RECEPTOR NPR-9"/>
    <property type="match status" value="1"/>
</dbReference>
<feature type="transmembrane region" description="Helical" evidence="11">
    <location>
        <begin position="48"/>
        <end position="72"/>
    </location>
</feature>
<feature type="domain" description="G-protein coupled receptors family 1 profile" evidence="12">
    <location>
        <begin position="64"/>
        <end position="163"/>
    </location>
</feature>
<dbReference type="SUPFAM" id="SSF81321">
    <property type="entry name" value="Family A G protein-coupled receptor-like"/>
    <property type="match status" value="1"/>
</dbReference>
<dbReference type="GO" id="GO:0005886">
    <property type="term" value="C:plasma membrane"/>
    <property type="evidence" value="ECO:0007669"/>
    <property type="project" value="UniProtKB-SubCell"/>
</dbReference>
<keyword evidence="2" id="KW-1003">Cell membrane</keyword>
<keyword evidence="4 11" id="KW-1133">Transmembrane helix</keyword>
<evidence type="ECO:0000256" key="6">
    <source>
        <dbReference type="ARBA" id="ARBA00023136"/>
    </source>
</evidence>
<dbReference type="FunFam" id="1.20.1070.10:FF:000720">
    <property type="entry name" value="KISS1 receptor b"/>
    <property type="match status" value="1"/>
</dbReference>
<proteinExistence type="predicted"/>
<keyword evidence="14" id="KW-1185">Reference proteome</keyword>
<dbReference type="PRINTS" id="PR00237">
    <property type="entry name" value="GPCRRHODOPSN"/>
</dbReference>
<dbReference type="EMBL" id="AKHW03001382">
    <property type="protein sequence ID" value="KYO42627.1"/>
    <property type="molecule type" value="Genomic_DNA"/>
</dbReference>
<dbReference type="PROSITE" id="PS50262">
    <property type="entry name" value="G_PROTEIN_RECEP_F1_2"/>
    <property type="match status" value="1"/>
</dbReference>
<keyword evidence="10" id="KW-0807">Transducer</keyword>
<dbReference type="InterPro" id="IPR017452">
    <property type="entry name" value="GPCR_Rhodpsn_7TM"/>
</dbReference>
<dbReference type="Gene3D" id="1.20.1070.10">
    <property type="entry name" value="Rhodopsin 7-helix transmembrane proteins"/>
    <property type="match status" value="2"/>
</dbReference>
<comment type="caution">
    <text evidence="13">The sequence shown here is derived from an EMBL/GenBank/DDBJ whole genome shotgun (WGS) entry which is preliminary data.</text>
</comment>
<evidence type="ECO:0000256" key="2">
    <source>
        <dbReference type="ARBA" id="ARBA00022475"/>
    </source>
</evidence>
<keyword evidence="5" id="KW-0297">G-protein coupled receptor</keyword>
<dbReference type="PANTHER" id="PTHR45695">
    <property type="entry name" value="LEUCOKININ RECEPTOR-RELATED"/>
    <property type="match status" value="1"/>
</dbReference>
<dbReference type="PRINTS" id="PR01728">
    <property type="entry name" value="KISS1RECEPTR"/>
</dbReference>
<organism evidence="13 14">
    <name type="scientific">Alligator mississippiensis</name>
    <name type="common">American alligator</name>
    <dbReference type="NCBI Taxonomy" id="8496"/>
    <lineage>
        <taxon>Eukaryota</taxon>
        <taxon>Metazoa</taxon>
        <taxon>Chordata</taxon>
        <taxon>Craniata</taxon>
        <taxon>Vertebrata</taxon>
        <taxon>Euteleostomi</taxon>
        <taxon>Archelosauria</taxon>
        <taxon>Archosauria</taxon>
        <taxon>Crocodylia</taxon>
        <taxon>Alligatoridae</taxon>
        <taxon>Alligatorinae</taxon>
        <taxon>Alligator</taxon>
    </lineage>
</organism>
<comment type="subcellular location">
    <subcellularLocation>
        <location evidence="1">Cell membrane</location>
        <topology evidence="1">Multi-pass membrane protein</topology>
    </subcellularLocation>
</comment>
<evidence type="ECO:0000313" key="14">
    <source>
        <dbReference type="Proteomes" id="UP000050525"/>
    </source>
</evidence>
<evidence type="ECO:0000256" key="4">
    <source>
        <dbReference type="ARBA" id="ARBA00022989"/>
    </source>
</evidence>
<evidence type="ECO:0000256" key="1">
    <source>
        <dbReference type="ARBA" id="ARBA00004651"/>
    </source>
</evidence>